<comment type="caution">
    <text evidence="12">The sequence shown here is derived from an EMBL/GenBank/DDBJ whole genome shotgun (WGS) entry which is preliminary data.</text>
</comment>
<dbReference type="InterPro" id="IPR039421">
    <property type="entry name" value="Type_1_exporter"/>
</dbReference>
<feature type="domain" description="ABC transmembrane type-1" evidence="11">
    <location>
        <begin position="17"/>
        <end position="299"/>
    </location>
</feature>
<keyword evidence="3" id="KW-1003">Cell membrane</keyword>
<dbReference type="PANTHER" id="PTHR43394:SF1">
    <property type="entry name" value="ATP-BINDING CASSETTE SUB-FAMILY B MEMBER 10, MITOCHONDRIAL"/>
    <property type="match status" value="1"/>
</dbReference>
<keyword evidence="7 9" id="KW-1133">Transmembrane helix</keyword>
<dbReference type="PROSITE" id="PS50893">
    <property type="entry name" value="ABC_TRANSPORTER_2"/>
    <property type="match status" value="1"/>
</dbReference>
<feature type="transmembrane region" description="Helical" evidence="9">
    <location>
        <begin position="53"/>
        <end position="72"/>
    </location>
</feature>
<dbReference type="Gene3D" id="1.20.1560.10">
    <property type="entry name" value="ABC transporter type 1, transmembrane domain"/>
    <property type="match status" value="1"/>
</dbReference>
<dbReference type="PROSITE" id="PS50929">
    <property type="entry name" value="ABC_TM1F"/>
    <property type="match status" value="1"/>
</dbReference>
<dbReference type="GO" id="GO:0005524">
    <property type="term" value="F:ATP binding"/>
    <property type="evidence" value="ECO:0007669"/>
    <property type="project" value="UniProtKB-KW"/>
</dbReference>
<dbReference type="InterPro" id="IPR011527">
    <property type="entry name" value="ABC1_TM_dom"/>
</dbReference>
<feature type="transmembrane region" description="Helical" evidence="9">
    <location>
        <begin position="21"/>
        <end position="41"/>
    </location>
</feature>
<keyword evidence="5" id="KW-0547">Nucleotide-binding</keyword>
<dbReference type="AlphaFoldDB" id="A0A7X2PA79"/>
<reference evidence="12 13" key="1">
    <citation type="submission" date="2019-08" db="EMBL/GenBank/DDBJ databases">
        <title>In-depth cultivation of the pig gut microbiome towards novel bacterial diversity and tailored functional studies.</title>
        <authorList>
            <person name="Wylensek D."/>
            <person name="Hitch T.C.A."/>
            <person name="Clavel T."/>
        </authorList>
    </citation>
    <scope>NUCLEOTIDE SEQUENCE [LARGE SCALE GENOMIC DNA]</scope>
    <source>
        <strain evidence="12 13">NM-380-WT-3C1</strain>
    </source>
</reference>
<dbReference type="InterPro" id="IPR003439">
    <property type="entry name" value="ABC_transporter-like_ATP-bd"/>
</dbReference>
<feature type="domain" description="ABC transporter" evidence="10">
    <location>
        <begin position="334"/>
        <end position="567"/>
    </location>
</feature>
<keyword evidence="4 9" id="KW-0812">Transmembrane</keyword>
<evidence type="ECO:0000256" key="1">
    <source>
        <dbReference type="ARBA" id="ARBA00004651"/>
    </source>
</evidence>
<evidence type="ECO:0000259" key="11">
    <source>
        <dbReference type="PROSITE" id="PS50929"/>
    </source>
</evidence>
<feature type="transmembrane region" description="Helical" evidence="9">
    <location>
        <begin position="130"/>
        <end position="150"/>
    </location>
</feature>
<evidence type="ECO:0000256" key="3">
    <source>
        <dbReference type="ARBA" id="ARBA00022475"/>
    </source>
</evidence>
<dbReference type="InterPro" id="IPR003593">
    <property type="entry name" value="AAA+_ATPase"/>
</dbReference>
<evidence type="ECO:0000256" key="6">
    <source>
        <dbReference type="ARBA" id="ARBA00022840"/>
    </source>
</evidence>
<keyword evidence="6 12" id="KW-0067">ATP-binding</keyword>
<dbReference type="RefSeq" id="WP_328596648.1">
    <property type="nucleotide sequence ID" value="NZ_VUNN01000001.1"/>
</dbReference>
<protein>
    <submittedName>
        <fullName evidence="12">ABC transporter ATP-binding protein</fullName>
    </submittedName>
</protein>
<dbReference type="Pfam" id="PF00664">
    <property type="entry name" value="ABC_membrane"/>
    <property type="match status" value="1"/>
</dbReference>
<evidence type="ECO:0000256" key="4">
    <source>
        <dbReference type="ARBA" id="ARBA00022692"/>
    </source>
</evidence>
<keyword evidence="8 9" id="KW-0472">Membrane</keyword>
<comment type="subcellular location">
    <subcellularLocation>
        <location evidence="1">Cell membrane</location>
        <topology evidence="1">Multi-pass membrane protein</topology>
    </subcellularLocation>
</comment>
<evidence type="ECO:0000256" key="8">
    <source>
        <dbReference type="ARBA" id="ARBA00023136"/>
    </source>
</evidence>
<sequence>MIKKLSKSIREYKTTALLTPLYMIGEVAMEVLIPTLMALIIDNGVYNSDISYIVKLSILIVVAAILSMAFGIMGAKSGSKASCGFAKNLRHDLFHHIQDFSFKNIDSFSTSSLITRLTTDVQNVQQAFQMIIRICFRAPIMFIFAIIMVVHNGGTLVAVFAVAIPVLIIFCALFIKKVFPIFNRIFKHYDKLNRVVEENLTGIRTVKAYVREELEKEKFDASSSAIHDDFVKAQKMLVLINPVVQSVSYACILAICYLGARLISVGDMGTGELMSVFTYTMQILSSLIMIAMILVQLSMSKASAERIIEVLEAKPEMELNENGLKSVEDGSVVFEHTNFSYSGKDTPLVLHDINLEIKSGEMVGILGSTGSGKSSLISLIARLYDVTSGSVKVGGHDVRDYDIKALRDGVSVVLQKNTLFSGTVRSNLLWGNESASDEELTWALKSANADFVFTSKDGLDTVVEQGGNNFSGGQKQRLCIARALVKKPKVLIFDDSTSAVDTATDFAIRSALRRDVKNCTKIIIAQRVNSVMDADKIVILENGYIDDVGTHDELLSRNKTYQDLVKVQLGGKDNG</sequence>
<keyword evidence="2" id="KW-0813">Transport</keyword>
<dbReference type="InterPro" id="IPR036640">
    <property type="entry name" value="ABC1_TM_sf"/>
</dbReference>
<evidence type="ECO:0000256" key="7">
    <source>
        <dbReference type="ARBA" id="ARBA00022989"/>
    </source>
</evidence>
<evidence type="ECO:0000259" key="10">
    <source>
        <dbReference type="PROSITE" id="PS50893"/>
    </source>
</evidence>
<dbReference type="GO" id="GO:0015421">
    <property type="term" value="F:ABC-type oligopeptide transporter activity"/>
    <property type="evidence" value="ECO:0007669"/>
    <property type="project" value="TreeGrafter"/>
</dbReference>
<dbReference type="SUPFAM" id="SSF90123">
    <property type="entry name" value="ABC transporter transmembrane region"/>
    <property type="match status" value="1"/>
</dbReference>
<accession>A0A7X2PA79</accession>
<dbReference type="SMART" id="SM00382">
    <property type="entry name" value="AAA"/>
    <property type="match status" value="1"/>
</dbReference>
<dbReference type="PROSITE" id="PS00211">
    <property type="entry name" value="ABC_TRANSPORTER_1"/>
    <property type="match status" value="1"/>
</dbReference>
<evidence type="ECO:0000313" key="12">
    <source>
        <dbReference type="EMBL" id="MSU05175.1"/>
    </source>
</evidence>
<evidence type="ECO:0000313" key="13">
    <source>
        <dbReference type="Proteomes" id="UP000460549"/>
    </source>
</evidence>
<dbReference type="CDD" id="cd18548">
    <property type="entry name" value="ABC_6TM_Tm287_like"/>
    <property type="match status" value="1"/>
</dbReference>
<dbReference type="GO" id="GO:0005886">
    <property type="term" value="C:plasma membrane"/>
    <property type="evidence" value="ECO:0007669"/>
    <property type="project" value="UniProtKB-SubCell"/>
</dbReference>
<evidence type="ECO:0000256" key="9">
    <source>
        <dbReference type="SAM" id="Phobius"/>
    </source>
</evidence>
<dbReference type="InterPro" id="IPR027417">
    <property type="entry name" value="P-loop_NTPase"/>
</dbReference>
<proteinExistence type="predicted"/>
<dbReference type="SUPFAM" id="SSF52540">
    <property type="entry name" value="P-loop containing nucleoside triphosphate hydrolases"/>
    <property type="match status" value="1"/>
</dbReference>
<feature type="transmembrane region" description="Helical" evidence="9">
    <location>
        <begin position="156"/>
        <end position="175"/>
    </location>
</feature>
<dbReference type="Pfam" id="PF00005">
    <property type="entry name" value="ABC_tran"/>
    <property type="match status" value="1"/>
</dbReference>
<evidence type="ECO:0000256" key="5">
    <source>
        <dbReference type="ARBA" id="ARBA00022741"/>
    </source>
</evidence>
<keyword evidence="13" id="KW-1185">Reference proteome</keyword>
<dbReference type="Proteomes" id="UP000460549">
    <property type="component" value="Unassembled WGS sequence"/>
</dbReference>
<dbReference type="EMBL" id="VUNN01000001">
    <property type="protein sequence ID" value="MSU05175.1"/>
    <property type="molecule type" value="Genomic_DNA"/>
</dbReference>
<evidence type="ECO:0000256" key="2">
    <source>
        <dbReference type="ARBA" id="ARBA00022448"/>
    </source>
</evidence>
<dbReference type="GO" id="GO:0016887">
    <property type="term" value="F:ATP hydrolysis activity"/>
    <property type="evidence" value="ECO:0007669"/>
    <property type="project" value="InterPro"/>
</dbReference>
<dbReference type="PANTHER" id="PTHR43394">
    <property type="entry name" value="ATP-DEPENDENT PERMEASE MDL1, MITOCHONDRIAL"/>
    <property type="match status" value="1"/>
</dbReference>
<dbReference type="FunFam" id="3.40.50.300:FF:000221">
    <property type="entry name" value="Multidrug ABC transporter ATP-binding protein"/>
    <property type="match status" value="1"/>
</dbReference>
<organism evidence="12 13">
    <name type="scientific">Bullifex porci</name>
    <dbReference type="NCBI Taxonomy" id="2606638"/>
    <lineage>
        <taxon>Bacteria</taxon>
        <taxon>Pseudomonadati</taxon>
        <taxon>Spirochaetota</taxon>
        <taxon>Spirochaetia</taxon>
        <taxon>Spirochaetales</taxon>
        <taxon>Spirochaetaceae</taxon>
        <taxon>Bullifex</taxon>
    </lineage>
</organism>
<gene>
    <name evidence="12" type="ORF">FYJ80_00040</name>
</gene>
<dbReference type="Gene3D" id="3.40.50.300">
    <property type="entry name" value="P-loop containing nucleotide triphosphate hydrolases"/>
    <property type="match status" value="1"/>
</dbReference>
<dbReference type="InterPro" id="IPR017871">
    <property type="entry name" value="ABC_transporter-like_CS"/>
</dbReference>
<name>A0A7X2PA79_9SPIO</name>
<feature type="transmembrane region" description="Helical" evidence="9">
    <location>
        <begin position="243"/>
        <end position="264"/>
    </location>
</feature>
<feature type="transmembrane region" description="Helical" evidence="9">
    <location>
        <begin position="276"/>
        <end position="297"/>
    </location>
</feature>